<sequence length="83" mass="9237">MSILPGLMMNEQLKKSLPIHCVTITRSLDFFPLLPATSDSEIGHPSNLPRNINTRNDGFSGAADIYVTMAIYTSNIWSRGREL</sequence>
<keyword evidence="2" id="KW-1185">Reference proteome</keyword>
<comment type="caution">
    <text evidence="1">The sequence shown here is derived from an EMBL/GenBank/DDBJ whole genome shotgun (WGS) entry which is preliminary data.</text>
</comment>
<evidence type="ECO:0000313" key="2">
    <source>
        <dbReference type="Proteomes" id="UP001143307"/>
    </source>
</evidence>
<dbReference type="Proteomes" id="UP001143307">
    <property type="component" value="Unassembled WGS sequence"/>
</dbReference>
<gene>
    <name evidence="1" type="ORF">EYC87_03405</name>
</gene>
<accession>A0ABT3SRM9</accession>
<name>A0ABT3SRM9_9GAMM</name>
<protein>
    <submittedName>
        <fullName evidence="1">Uncharacterized protein</fullName>
    </submittedName>
</protein>
<reference evidence="1" key="1">
    <citation type="submission" date="2019-02" db="EMBL/GenBank/DDBJ databases">
        <authorList>
            <person name="Li S.-H."/>
        </authorList>
    </citation>
    <scope>NUCLEOTIDE SEQUENCE</scope>
    <source>
        <strain evidence="1">IMCC8485</strain>
    </source>
</reference>
<dbReference type="EMBL" id="SHNP01000001">
    <property type="protein sequence ID" value="MCX2972633.1"/>
    <property type="molecule type" value="Genomic_DNA"/>
</dbReference>
<proteinExistence type="predicted"/>
<organism evidence="1 2">
    <name type="scientific">Candidatus Seongchinamella marina</name>
    <dbReference type="NCBI Taxonomy" id="2518990"/>
    <lineage>
        <taxon>Bacteria</taxon>
        <taxon>Pseudomonadati</taxon>
        <taxon>Pseudomonadota</taxon>
        <taxon>Gammaproteobacteria</taxon>
        <taxon>Cellvibrionales</taxon>
        <taxon>Halieaceae</taxon>
        <taxon>Seongchinamella</taxon>
    </lineage>
</organism>
<dbReference type="RefSeq" id="WP_279251622.1">
    <property type="nucleotide sequence ID" value="NZ_SHNP01000001.1"/>
</dbReference>
<evidence type="ECO:0000313" key="1">
    <source>
        <dbReference type="EMBL" id="MCX2972633.1"/>
    </source>
</evidence>